<dbReference type="AlphaFoldDB" id="A0A7R9FNP5"/>
<evidence type="ECO:0000259" key="13">
    <source>
        <dbReference type="Pfam" id="PF01756"/>
    </source>
</evidence>
<dbReference type="GO" id="GO:0003997">
    <property type="term" value="F:acyl-CoA oxidase activity"/>
    <property type="evidence" value="ECO:0007669"/>
    <property type="project" value="InterPro"/>
</dbReference>
<dbReference type="GO" id="GO:0005777">
    <property type="term" value="C:peroxisome"/>
    <property type="evidence" value="ECO:0007669"/>
    <property type="project" value="UniProtKB-SubCell"/>
</dbReference>
<feature type="active site" description="Proton acceptor" evidence="11">
    <location>
        <position position="444"/>
    </location>
</feature>
<evidence type="ECO:0000259" key="14">
    <source>
        <dbReference type="Pfam" id="PF02770"/>
    </source>
</evidence>
<proteinExistence type="inferred from homology"/>
<keyword evidence="8" id="KW-0443">Lipid metabolism</keyword>
<dbReference type="InterPro" id="IPR006091">
    <property type="entry name" value="Acyl-CoA_Oxase/DH_mid-dom"/>
</dbReference>
<dbReference type="EMBL" id="LR901971">
    <property type="protein sequence ID" value="CAD7249711.1"/>
    <property type="molecule type" value="Genomic_DNA"/>
</dbReference>
<dbReference type="PANTHER" id="PTHR10909">
    <property type="entry name" value="ELECTRON TRANSPORT OXIDOREDUCTASE"/>
    <property type="match status" value="1"/>
</dbReference>
<dbReference type="Proteomes" id="UP000677054">
    <property type="component" value="Unassembled WGS sequence"/>
</dbReference>
<dbReference type="Gene3D" id="1.20.140.10">
    <property type="entry name" value="Butyryl-CoA Dehydrogenase, subunit A, domain 3"/>
    <property type="match status" value="2"/>
</dbReference>
<dbReference type="PANTHER" id="PTHR10909:SF382">
    <property type="entry name" value="ACYL-COENZYME A OXIDASE"/>
    <property type="match status" value="1"/>
</dbReference>
<dbReference type="SUPFAM" id="SSF47203">
    <property type="entry name" value="Acyl-CoA dehydrogenase C-terminal domain-like"/>
    <property type="match status" value="2"/>
</dbReference>
<feature type="binding site" evidence="12">
    <location>
        <position position="164"/>
    </location>
    <ligand>
        <name>FAD</name>
        <dbReference type="ChEBI" id="CHEBI:57692"/>
    </ligand>
</feature>
<dbReference type="GO" id="GO:0005504">
    <property type="term" value="F:fatty acid binding"/>
    <property type="evidence" value="ECO:0007669"/>
    <property type="project" value="TreeGrafter"/>
</dbReference>
<dbReference type="Gene3D" id="2.40.110.10">
    <property type="entry name" value="Butyryl-CoA Dehydrogenase, subunit A, domain 2"/>
    <property type="match status" value="1"/>
</dbReference>
<dbReference type="SUPFAM" id="SSF56645">
    <property type="entry name" value="Acyl-CoA dehydrogenase NM domain-like"/>
    <property type="match status" value="1"/>
</dbReference>
<dbReference type="GO" id="GO:0033540">
    <property type="term" value="P:fatty acid beta-oxidation using acyl-CoA oxidase"/>
    <property type="evidence" value="ECO:0007669"/>
    <property type="project" value="TreeGrafter"/>
</dbReference>
<keyword evidence="17" id="KW-1185">Reference proteome</keyword>
<comment type="similarity">
    <text evidence="3 10">Belongs to the acyl-CoA oxidase family.</text>
</comment>
<dbReference type="Pfam" id="PF02770">
    <property type="entry name" value="Acyl-CoA_dh_M"/>
    <property type="match status" value="1"/>
</dbReference>
<dbReference type="FunFam" id="1.20.140.10:FF:000010">
    <property type="entry name" value="Acyl-coenzyme A oxidase"/>
    <property type="match status" value="1"/>
</dbReference>
<dbReference type="GO" id="GO:0055088">
    <property type="term" value="P:lipid homeostasis"/>
    <property type="evidence" value="ECO:0007669"/>
    <property type="project" value="TreeGrafter"/>
</dbReference>
<sequence>MSTMQKFMSFSLRIPQPSHQLLGQPSLSTTITRASSKLSTQKLKSILDGDNHVMRDELRNYLCDPLMAPRYQIPLAEERELALQRLKKVCDKGFISVKDFWNNPLKIFAAHELCAIVDASMATKMTVQFNLFGGTVLKLGTEKHHQKLLDGIDSLDAIGCFALTELGYGNNAVEMETTAIYDKDKKEFVINTPTPLAQKYWITNGAIHAKHAVVFAQLIIDGKKHGIHGILVRIRDEDLKVMPDVEIHDMGMKMGLNGVDNAKLSFHNVRSPRENLLDRYSTVGEDGSFSSSIEGIRTRFLAVADQLLSGRLCIASMSQGVAKASLDIAFRYASTRLTAGASGKSDTPILNYQLQQKALVPLLARTYAINFGLNWIKERWAKQKPDGSEHAEIVTLCCVIKPLASWNVERVASIARERCGGQGYLSCNRFGSFIGLAHAAMTAEGDNCVLMQKVAKERLAAFKPLTPAPPQSENLNDPVYLAYLLAMRENDLFTSLRQILKDAGKEGLFRTWVEEESDLIQKSAKAFGERVISDAFLQAIAEADKPEKEALLELYKLYAVGILREDLGWFLTEKMISFDLTYDLEKLYSQLCSRVGARSKELCDGFGIPIEMLWAPISQDWVKYNQGDNQGEVI</sequence>
<evidence type="ECO:0000256" key="2">
    <source>
        <dbReference type="ARBA" id="ARBA00004275"/>
    </source>
</evidence>
<evidence type="ECO:0000313" key="16">
    <source>
        <dbReference type="EMBL" id="CAD7249711.1"/>
    </source>
</evidence>
<dbReference type="InterPro" id="IPR009100">
    <property type="entry name" value="AcylCoA_DH/oxidase_NM_dom_sf"/>
</dbReference>
<keyword evidence="5 10" id="KW-0274">FAD</keyword>
<dbReference type="FunFam" id="2.40.110.10:FF:000005">
    <property type="entry name" value="Acyl-coenzyme A oxidase"/>
    <property type="match status" value="1"/>
</dbReference>
<dbReference type="GO" id="GO:0071949">
    <property type="term" value="F:FAD binding"/>
    <property type="evidence" value="ECO:0007669"/>
    <property type="project" value="InterPro"/>
</dbReference>
<evidence type="ECO:0000256" key="8">
    <source>
        <dbReference type="ARBA" id="ARBA00023098"/>
    </source>
</evidence>
<feature type="domain" description="Acyl-CoA oxidase C-alpha1" evidence="15">
    <location>
        <begin position="307"/>
        <end position="456"/>
    </location>
</feature>
<feature type="domain" description="Acyl-CoA oxidase C-terminal" evidence="13">
    <location>
        <begin position="508"/>
        <end position="618"/>
    </location>
</feature>
<evidence type="ECO:0000256" key="5">
    <source>
        <dbReference type="ARBA" id="ARBA00022827"/>
    </source>
</evidence>
<evidence type="ECO:0000256" key="7">
    <source>
        <dbReference type="ARBA" id="ARBA00023002"/>
    </source>
</evidence>
<reference evidence="16" key="1">
    <citation type="submission" date="2020-11" db="EMBL/GenBank/DDBJ databases">
        <authorList>
            <person name="Tran Van P."/>
        </authorList>
    </citation>
    <scope>NUCLEOTIDE SEQUENCE</scope>
</reference>
<accession>A0A7R9FNP5</accession>
<name>A0A7R9FNP5_9CRUS</name>
<dbReference type="OrthoDB" id="538336at2759"/>
<feature type="domain" description="Acyl-CoA oxidase/dehydrogenase middle" evidence="14">
    <location>
        <begin position="160"/>
        <end position="269"/>
    </location>
</feature>
<evidence type="ECO:0000256" key="3">
    <source>
        <dbReference type="ARBA" id="ARBA00006288"/>
    </source>
</evidence>
<evidence type="ECO:0000256" key="4">
    <source>
        <dbReference type="ARBA" id="ARBA00022630"/>
    </source>
</evidence>
<dbReference type="InterPro" id="IPR012258">
    <property type="entry name" value="Acyl-CoA_oxidase"/>
</dbReference>
<evidence type="ECO:0000256" key="9">
    <source>
        <dbReference type="ARBA" id="ARBA00023140"/>
    </source>
</evidence>
<dbReference type="Pfam" id="PF01756">
    <property type="entry name" value="ACOX"/>
    <property type="match status" value="1"/>
</dbReference>
<keyword evidence="7" id="KW-0560">Oxidoreductase</keyword>
<dbReference type="PIRSF" id="PIRSF000168">
    <property type="entry name" value="Acyl-CoA_oxidase"/>
    <property type="match status" value="1"/>
</dbReference>
<comment type="cofactor">
    <cofactor evidence="1">
        <name>FAD</name>
        <dbReference type="ChEBI" id="CHEBI:57692"/>
    </cofactor>
</comment>
<evidence type="ECO:0000256" key="11">
    <source>
        <dbReference type="PIRSR" id="PIRSR000168-1"/>
    </source>
</evidence>
<dbReference type="EMBL" id="CAJPEV010002454">
    <property type="protein sequence ID" value="CAG0896946.1"/>
    <property type="molecule type" value="Genomic_DNA"/>
</dbReference>
<gene>
    <name evidence="16" type="ORF">DSTB1V02_LOCUS9498</name>
</gene>
<evidence type="ECO:0000256" key="12">
    <source>
        <dbReference type="PIRSR" id="PIRSR000168-2"/>
    </source>
</evidence>
<dbReference type="Pfam" id="PF22924">
    <property type="entry name" value="ACOX_C_alpha1"/>
    <property type="match status" value="1"/>
</dbReference>
<dbReference type="InterPro" id="IPR046373">
    <property type="entry name" value="Acyl-CoA_Oxase/DH_mid-dom_sf"/>
</dbReference>
<evidence type="ECO:0000313" key="17">
    <source>
        <dbReference type="Proteomes" id="UP000677054"/>
    </source>
</evidence>
<evidence type="ECO:0000256" key="1">
    <source>
        <dbReference type="ARBA" id="ARBA00001974"/>
    </source>
</evidence>
<comment type="subcellular location">
    <subcellularLocation>
        <location evidence="2">Peroxisome</location>
    </subcellularLocation>
</comment>
<keyword evidence="9" id="KW-0576">Peroxisome</keyword>
<evidence type="ECO:0000256" key="10">
    <source>
        <dbReference type="PIRNR" id="PIRNR000168"/>
    </source>
</evidence>
<keyword evidence="4 10" id="KW-0285">Flavoprotein</keyword>
<keyword evidence="6" id="KW-0276">Fatty acid metabolism</keyword>
<protein>
    <recommendedName>
        <fullName evidence="10">Acyl-coenzyme A oxidase</fullName>
    </recommendedName>
</protein>
<evidence type="ECO:0000259" key="15">
    <source>
        <dbReference type="Pfam" id="PF22924"/>
    </source>
</evidence>
<dbReference type="InterPro" id="IPR055060">
    <property type="entry name" value="ACOX_C_alpha1"/>
</dbReference>
<dbReference type="InterPro" id="IPR002655">
    <property type="entry name" value="Acyl-CoA_oxidase_C"/>
</dbReference>
<evidence type="ECO:0000256" key="6">
    <source>
        <dbReference type="ARBA" id="ARBA00022832"/>
    </source>
</evidence>
<organism evidence="16">
    <name type="scientific">Darwinula stevensoni</name>
    <dbReference type="NCBI Taxonomy" id="69355"/>
    <lineage>
        <taxon>Eukaryota</taxon>
        <taxon>Metazoa</taxon>
        <taxon>Ecdysozoa</taxon>
        <taxon>Arthropoda</taxon>
        <taxon>Crustacea</taxon>
        <taxon>Oligostraca</taxon>
        <taxon>Ostracoda</taxon>
        <taxon>Podocopa</taxon>
        <taxon>Podocopida</taxon>
        <taxon>Darwinulocopina</taxon>
        <taxon>Darwinuloidea</taxon>
        <taxon>Darwinulidae</taxon>
        <taxon>Darwinula</taxon>
    </lineage>
</organism>
<dbReference type="InterPro" id="IPR036250">
    <property type="entry name" value="AcylCo_DH-like_C"/>
</dbReference>